<dbReference type="GO" id="GO:0006606">
    <property type="term" value="P:protein import into nucleus"/>
    <property type="evidence" value="ECO:0007669"/>
    <property type="project" value="TreeGrafter"/>
</dbReference>
<sequence length="208" mass="21712">MATPLFGLLPAGYPVITTPTQTPSPTSFIYAFPPTRPFSHIAVFFLPDAPRNDQTAAAIYLITPPSPGQVEPNHKFLGGIGQGKDSAIFKLGPAAAGGGDGSGGNVVIGVSLEPAESVGARVMELSAAAAAAGASSEGSSSALVRQQQQQPSTLVLAQRIIKNAFNFLAGFSGTAGQVEVVPLKAFEEWWRKFEGRVRSDPGFLERDD</sequence>
<evidence type="ECO:0008006" key="6">
    <source>
        <dbReference type="Google" id="ProtNLM"/>
    </source>
</evidence>
<accession>A0AAE0HDW9</accession>
<organism evidence="4 5">
    <name type="scientific">Chaetomium fimeti</name>
    <dbReference type="NCBI Taxonomy" id="1854472"/>
    <lineage>
        <taxon>Eukaryota</taxon>
        <taxon>Fungi</taxon>
        <taxon>Dikarya</taxon>
        <taxon>Ascomycota</taxon>
        <taxon>Pezizomycotina</taxon>
        <taxon>Sordariomycetes</taxon>
        <taxon>Sordariomycetidae</taxon>
        <taxon>Sordariales</taxon>
        <taxon>Chaetomiaceae</taxon>
        <taxon>Chaetomium</taxon>
    </lineage>
</organism>
<dbReference type="EMBL" id="JAUEPN010000005">
    <property type="protein sequence ID" value="KAK3294715.1"/>
    <property type="molecule type" value="Genomic_DNA"/>
</dbReference>
<comment type="caution">
    <text evidence="4">The sequence shown here is derived from an EMBL/GenBank/DDBJ whole genome shotgun (WGS) entry which is preliminary data.</text>
</comment>
<dbReference type="GO" id="GO:0005634">
    <property type="term" value="C:nucleus"/>
    <property type="evidence" value="ECO:0007669"/>
    <property type="project" value="TreeGrafter"/>
</dbReference>
<protein>
    <recommendedName>
        <fullName evidence="6">Hikeshi-like domain-containing protein</fullName>
    </recommendedName>
</protein>
<dbReference type="AlphaFoldDB" id="A0AAE0HDW9"/>
<dbReference type="PANTHER" id="PTHR12925">
    <property type="entry name" value="HIKESHI FAMILY MEMBER"/>
    <property type="match status" value="1"/>
</dbReference>
<dbReference type="GeneID" id="87836068"/>
<gene>
    <name evidence="4" type="ORF">B0H64DRAFT_193570</name>
</gene>
<feature type="domain" description="Hikeshi-like C-terminal" evidence="3">
    <location>
        <begin position="152"/>
        <end position="206"/>
    </location>
</feature>
<dbReference type="InterPro" id="IPR008493">
    <property type="entry name" value="Hikeshi-like_N"/>
</dbReference>
<dbReference type="Pfam" id="PF05603">
    <property type="entry name" value="Hikeshi-like_N"/>
    <property type="match status" value="1"/>
</dbReference>
<dbReference type="InterPro" id="IPR048364">
    <property type="entry name" value="Hikeshi-like_C"/>
</dbReference>
<evidence type="ECO:0000256" key="1">
    <source>
        <dbReference type="ARBA" id="ARBA00006623"/>
    </source>
</evidence>
<dbReference type="RefSeq" id="XP_062658229.1">
    <property type="nucleotide sequence ID" value="XM_062799120.1"/>
</dbReference>
<dbReference type="PANTHER" id="PTHR12925:SF0">
    <property type="entry name" value="PROTEIN HIKESHI"/>
    <property type="match status" value="1"/>
</dbReference>
<dbReference type="GO" id="GO:0005829">
    <property type="term" value="C:cytosol"/>
    <property type="evidence" value="ECO:0007669"/>
    <property type="project" value="TreeGrafter"/>
</dbReference>
<proteinExistence type="inferred from homology"/>
<dbReference type="Proteomes" id="UP001278766">
    <property type="component" value="Unassembled WGS sequence"/>
</dbReference>
<dbReference type="Pfam" id="PF21057">
    <property type="entry name" value="Hikeshi-like_C"/>
    <property type="match status" value="1"/>
</dbReference>
<reference evidence="4" key="1">
    <citation type="journal article" date="2023" name="Mol. Phylogenet. Evol.">
        <title>Genome-scale phylogeny and comparative genomics of the fungal order Sordariales.</title>
        <authorList>
            <person name="Hensen N."/>
            <person name="Bonometti L."/>
            <person name="Westerberg I."/>
            <person name="Brannstrom I.O."/>
            <person name="Guillou S."/>
            <person name="Cros-Aarteil S."/>
            <person name="Calhoun S."/>
            <person name="Haridas S."/>
            <person name="Kuo A."/>
            <person name="Mondo S."/>
            <person name="Pangilinan J."/>
            <person name="Riley R."/>
            <person name="LaButti K."/>
            <person name="Andreopoulos B."/>
            <person name="Lipzen A."/>
            <person name="Chen C."/>
            <person name="Yan M."/>
            <person name="Daum C."/>
            <person name="Ng V."/>
            <person name="Clum A."/>
            <person name="Steindorff A."/>
            <person name="Ohm R.A."/>
            <person name="Martin F."/>
            <person name="Silar P."/>
            <person name="Natvig D.O."/>
            <person name="Lalanne C."/>
            <person name="Gautier V."/>
            <person name="Ament-Velasquez S.L."/>
            <person name="Kruys A."/>
            <person name="Hutchinson M.I."/>
            <person name="Powell A.J."/>
            <person name="Barry K."/>
            <person name="Miller A.N."/>
            <person name="Grigoriev I.V."/>
            <person name="Debuchy R."/>
            <person name="Gladieux P."/>
            <person name="Hiltunen Thoren M."/>
            <person name="Johannesson H."/>
        </authorList>
    </citation>
    <scope>NUCLEOTIDE SEQUENCE</scope>
    <source>
        <strain evidence="4">CBS 168.71</strain>
    </source>
</reference>
<reference evidence="4" key="2">
    <citation type="submission" date="2023-06" db="EMBL/GenBank/DDBJ databases">
        <authorList>
            <consortium name="Lawrence Berkeley National Laboratory"/>
            <person name="Haridas S."/>
            <person name="Hensen N."/>
            <person name="Bonometti L."/>
            <person name="Westerberg I."/>
            <person name="Brannstrom I.O."/>
            <person name="Guillou S."/>
            <person name="Cros-Aarteil S."/>
            <person name="Calhoun S."/>
            <person name="Kuo A."/>
            <person name="Mondo S."/>
            <person name="Pangilinan J."/>
            <person name="Riley R."/>
            <person name="Labutti K."/>
            <person name="Andreopoulos B."/>
            <person name="Lipzen A."/>
            <person name="Chen C."/>
            <person name="Yanf M."/>
            <person name="Daum C."/>
            <person name="Ng V."/>
            <person name="Clum A."/>
            <person name="Steindorff A."/>
            <person name="Ohm R."/>
            <person name="Martin F."/>
            <person name="Silar P."/>
            <person name="Natvig D."/>
            <person name="Lalanne C."/>
            <person name="Gautier V."/>
            <person name="Ament-Velasquez S.L."/>
            <person name="Kruys A."/>
            <person name="Hutchinson M.I."/>
            <person name="Powell A.J."/>
            <person name="Barry K."/>
            <person name="Miller A.N."/>
            <person name="Grigoriev I.V."/>
            <person name="Debuchy R."/>
            <person name="Gladieux P."/>
            <person name="Thoren M.H."/>
            <person name="Johannesson H."/>
        </authorList>
    </citation>
    <scope>NUCLEOTIDE SEQUENCE</scope>
    <source>
        <strain evidence="4">CBS 168.71</strain>
    </source>
</reference>
<evidence type="ECO:0000259" key="3">
    <source>
        <dbReference type="Pfam" id="PF21057"/>
    </source>
</evidence>
<feature type="domain" description="Hikeshi-like N-terminal" evidence="2">
    <location>
        <begin position="10"/>
        <end position="127"/>
    </location>
</feature>
<evidence type="ECO:0000313" key="5">
    <source>
        <dbReference type="Proteomes" id="UP001278766"/>
    </source>
</evidence>
<keyword evidence="5" id="KW-1185">Reference proteome</keyword>
<comment type="similarity">
    <text evidence="1">Belongs to the OPI10 family.</text>
</comment>
<evidence type="ECO:0000259" key="2">
    <source>
        <dbReference type="Pfam" id="PF05603"/>
    </source>
</evidence>
<name>A0AAE0HDW9_9PEZI</name>
<dbReference type="InterPro" id="IPR031318">
    <property type="entry name" value="OPI10"/>
</dbReference>
<dbReference type="GO" id="GO:0061608">
    <property type="term" value="F:nuclear import signal receptor activity"/>
    <property type="evidence" value="ECO:0007669"/>
    <property type="project" value="TreeGrafter"/>
</dbReference>
<evidence type="ECO:0000313" key="4">
    <source>
        <dbReference type="EMBL" id="KAK3294715.1"/>
    </source>
</evidence>